<dbReference type="EMBL" id="HBUE01338701">
    <property type="protein sequence ID" value="CAG6597513.1"/>
    <property type="molecule type" value="Transcribed_RNA"/>
</dbReference>
<protein>
    <submittedName>
        <fullName evidence="1">(northern house mosquito) hypothetical protein</fullName>
    </submittedName>
</protein>
<organism evidence="1">
    <name type="scientific">Culex pipiens</name>
    <name type="common">House mosquito</name>
    <dbReference type="NCBI Taxonomy" id="7175"/>
    <lineage>
        <taxon>Eukaryota</taxon>
        <taxon>Metazoa</taxon>
        <taxon>Ecdysozoa</taxon>
        <taxon>Arthropoda</taxon>
        <taxon>Hexapoda</taxon>
        <taxon>Insecta</taxon>
        <taxon>Pterygota</taxon>
        <taxon>Neoptera</taxon>
        <taxon>Endopterygota</taxon>
        <taxon>Diptera</taxon>
        <taxon>Nematocera</taxon>
        <taxon>Culicoidea</taxon>
        <taxon>Culicidae</taxon>
        <taxon>Culicinae</taxon>
        <taxon>Culicini</taxon>
        <taxon>Culex</taxon>
        <taxon>Culex</taxon>
    </lineage>
</organism>
<proteinExistence type="predicted"/>
<reference evidence="1" key="1">
    <citation type="submission" date="2021-05" db="EMBL/GenBank/DDBJ databases">
        <authorList>
            <person name="Alioto T."/>
            <person name="Alioto T."/>
            <person name="Gomez Garrido J."/>
        </authorList>
    </citation>
    <scope>NUCLEOTIDE SEQUENCE</scope>
</reference>
<dbReference type="EMBL" id="HBUE01231895">
    <property type="protein sequence ID" value="CAG6545373.1"/>
    <property type="molecule type" value="Transcribed_RNA"/>
</dbReference>
<accession>A0A8D8I325</accession>
<name>A0A8D8I325_CULPI</name>
<sequence length="143" mass="16117">MALQVPLESRCMDQAWRMVAALQLPSEPRIKYCTNTSIKINLIRTTILVLAIRNGYGSRVGSPGVASLQVPSERRCTEQARWTVVALQAPSERRWMEQDCRRTVAALQLLSEPNPVHDPDFNRIAGERSPPYAASTILILKFR</sequence>
<dbReference type="AlphaFoldDB" id="A0A8D8I325"/>
<evidence type="ECO:0000313" key="1">
    <source>
        <dbReference type="EMBL" id="CAG6545373.1"/>
    </source>
</evidence>